<name>A0AA38F6H1_TAXCH</name>
<reference evidence="2 3" key="1">
    <citation type="journal article" date="2021" name="Nat. Plants">
        <title>The Taxus genome provides insights into paclitaxel biosynthesis.</title>
        <authorList>
            <person name="Xiong X."/>
            <person name="Gou J."/>
            <person name="Liao Q."/>
            <person name="Li Y."/>
            <person name="Zhou Q."/>
            <person name="Bi G."/>
            <person name="Li C."/>
            <person name="Du R."/>
            <person name="Wang X."/>
            <person name="Sun T."/>
            <person name="Guo L."/>
            <person name="Liang H."/>
            <person name="Lu P."/>
            <person name="Wu Y."/>
            <person name="Zhang Z."/>
            <person name="Ro D.K."/>
            <person name="Shang Y."/>
            <person name="Huang S."/>
            <person name="Yan J."/>
        </authorList>
    </citation>
    <scope>NUCLEOTIDE SEQUENCE [LARGE SCALE GENOMIC DNA]</scope>
    <source>
        <strain evidence="2">Ta-2019</strain>
    </source>
</reference>
<dbReference type="AlphaFoldDB" id="A0AA38F6H1"/>
<feature type="region of interest" description="Disordered" evidence="1">
    <location>
        <begin position="89"/>
        <end position="112"/>
    </location>
</feature>
<sequence>RQRKTKIHVFSIYDSGEEIRDEKQEFAFAWRKGTHDGEDAKDMEDEEVSREKEGAISFTKEHITEVEKREAQRMLKVLIDQELEHSTDIVLKDGKEENIEKEQDSLGGPTLT</sequence>
<feature type="non-terminal residue" evidence="2">
    <location>
        <position position="1"/>
    </location>
</feature>
<gene>
    <name evidence="2" type="ORF">KI387_040423</name>
</gene>
<feature type="non-terminal residue" evidence="2">
    <location>
        <position position="112"/>
    </location>
</feature>
<dbReference type="Proteomes" id="UP000824469">
    <property type="component" value="Unassembled WGS sequence"/>
</dbReference>
<protein>
    <submittedName>
        <fullName evidence="2">Uncharacterized protein</fullName>
    </submittedName>
</protein>
<keyword evidence="3" id="KW-1185">Reference proteome</keyword>
<comment type="caution">
    <text evidence="2">The sequence shown here is derived from an EMBL/GenBank/DDBJ whole genome shotgun (WGS) entry which is preliminary data.</text>
</comment>
<feature type="compositionally biased region" description="Basic and acidic residues" evidence="1">
    <location>
        <begin position="89"/>
        <end position="104"/>
    </location>
</feature>
<evidence type="ECO:0000313" key="3">
    <source>
        <dbReference type="Proteomes" id="UP000824469"/>
    </source>
</evidence>
<evidence type="ECO:0000313" key="2">
    <source>
        <dbReference type="EMBL" id="KAH9294369.1"/>
    </source>
</evidence>
<evidence type="ECO:0000256" key="1">
    <source>
        <dbReference type="SAM" id="MobiDB-lite"/>
    </source>
</evidence>
<accession>A0AA38F6H1</accession>
<dbReference type="EMBL" id="JAHRHJ020000177">
    <property type="protein sequence ID" value="KAH9294369.1"/>
    <property type="molecule type" value="Genomic_DNA"/>
</dbReference>
<proteinExistence type="predicted"/>
<organism evidence="2 3">
    <name type="scientific">Taxus chinensis</name>
    <name type="common">Chinese yew</name>
    <name type="synonym">Taxus wallichiana var. chinensis</name>
    <dbReference type="NCBI Taxonomy" id="29808"/>
    <lineage>
        <taxon>Eukaryota</taxon>
        <taxon>Viridiplantae</taxon>
        <taxon>Streptophyta</taxon>
        <taxon>Embryophyta</taxon>
        <taxon>Tracheophyta</taxon>
        <taxon>Spermatophyta</taxon>
        <taxon>Pinopsida</taxon>
        <taxon>Pinidae</taxon>
        <taxon>Conifers II</taxon>
        <taxon>Cupressales</taxon>
        <taxon>Taxaceae</taxon>
        <taxon>Taxus</taxon>
    </lineage>
</organism>